<dbReference type="GO" id="GO:0015074">
    <property type="term" value="P:DNA integration"/>
    <property type="evidence" value="ECO:0007669"/>
    <property type="project" value="UniProtKB-KW"/>
</dbReference>
<keyword evidence="2" id="KW-0479">Metal-binding</keyword>
<dbReference type="InterPro" id="IPR012337">
    <property type="entry name" value="RNaseH-like_sf"/>
</dbReference>
<keyword evidence="8" id="KW-0239">DNA-directed DNA polymerase</keyword>
<reference evidence="11" key="2">
    <citation type="submission" date="2011-02" db="EMBL/GenBank/DDBJ databases">
        <authorList>
            <person name="MacLean D."/>
        </authorList>
    </citation>
    <scope>NUCLEOTIDE SEQUENCE</scope>
</reference>
<keyword evidence="1" id="KW-0540">Nuclease</keyword>
<feature type="domain" description="Integrase catalytic" evidence="10">
    <location>
        <begin position="1"/>
        <end position="171"/>
    </location>
</feature>
<keyword evidence="7" id="KW-0695">RNA-directed DNA polymerase</keyword>
<evidence type="ECO:0000256" key="4">
    <source>
        <dbReference type="ARBA" id="ARBA00022801"/>
    </source>
</evidence>
<dbReference type="HOGENOM" id="CLU_1020907_0_0_1"/>
<evidence type="ECO:0000256" key="6">
    <source>
        <dbReference type="ARBA" id="ARBA00022908"/>
    </source>
</evidence>
<evidence type="ECO:0000259" key="10">
    <source>
        <dbReference type="PROSITE" id="PS50994"/>
    </source>
</evidence>
<dbReference type="InterPro" id="IPR036397">
    <property type="entry name" value="RNaseH_sf"/>
</dbReference>
<dbReference type="GO" id="GO:0006310">
    <property type="term" value="P:DNA recombination"/>
    <property type="evidence" value="ECO:0007669"/>
    <property type="project" value="UniProtKB-KW"/>
</dbReference>
<dbReference type="PANTHER" id="PTHR42648:SF11">
    <property type="entry name" value="TRANSPOSON TY4-P GAG-POL POLYPROTEIN"/>
    <property type="match status" value="1"/>
</dbReference>
<keyword evidence="5" id="KW-0460">Magnesium</keyword>
<dbReference type="GO" id="GO:0046872">
    <property type="term" value="F:metal ion binding"/>
    <property type="evidence" value="ECO:0007669"/>
    <property type="project" value="UniProtKB-KW"/>
</dbReference>
<protein>
    <submittedName>
        <fullName evidence="11">Putative polyprotein</fullName>
    </submittedName>
</protein>
<dbReference type="EMBL" id="FR824126">
    <property type="protein sequence ID" value="CCA19904.1"/>
    <property type="molecule type" value="Genomic_DNA"/>
</dbReference>
<dbReference type="GO" id="GO:0004519">
    <property type="term" value="F:endonuclease activity"/>
    <property type="evidence" value="ECO:0007669"/>
    <property type="project" value="UniProtKB-KW"/>
</dbReference>
<keyword evidence="4" id="KW-0378">Hydrolase</keyword>
<dbReference type="AlphaFoldDB" id="F0WFC2"/>
<dbReference type="InterPro" id="IPR001584">
    <property type="entry name" value="Integrase_cat-core"/>
</dbReference>
<keyword evidence="9" id="KW-0233">DNA recombination</keyword>
<evidence type="ECO:0000256" key="2">
    <source>
        <dbReference type="ARBA" id="ARBA00022723"/>
    </source>
</evidence>
<evidence type="ECO:0000256" key="7">
    <source>
        <dbReference type="ARBA" id="ARBA00022918"/>
    </source>
</evidence>
<dbReference type="InterPro" id="IPR039537">
    <property type="entry name" value="Retrotran_Ty1/copia-like"/>
</dbReference>
<organism evidence="11">
    <name type="scientific">Albugo laibachii Nc14</name>
    <dbReference type="NCBI Taxonomy" id="890382"/>
    <lineage>
        <taxon>Eukaryota</taxon>
        <taxon>Sar</taxon>
        <taxon>Stramenopiles</taxon>
        <taxon>Oomycota</taxon>
        <taxon>Peronosporomycetes</taxon>
        <taxon>Albuginales</taxon>
        <taxon>Albuginaceae</taxon>
        <taxon>Albugo</taxon>
    </lineage>
</organism>
<evidence type="ECO:0000313" key="11">
    <source>
        <dbReference type="EMBL" id="CCA19904.1"/>
    </source>
</evidence>
<dbReference type="SUPFAM" id="SSF53098">
    <property type="entry name" value="Ribonuclease H-like"/>
    <property type="match status" value="1"/>
</dbReference>
<keyword evidence="8" id="KW-0548">Nucleotidyltransferase</keyword>
<dbReference type="Gene3D" id="3.30.420.10">
    <property type="entry name" value="Ribonuclease H-like superfamily/Ribonuclease H"/>
    <property type="match status" value="1"/>
</dbReference>
<evidence type="ECO:0000256" key="8">
    <source>
        <dbReference type="ARBA" id="ARBA00022932"/>
    </source>
</evidence>
<reference evidence="11" key="1">
    <citation type="journal article" date="2011" name="PLoS Biol.">
        <title>Gene gain and loss during evolution of obligate parasitism in the white rust pathogen of Arabidopsis thaliana.</title>
        <authorList>
            <person name="Kemen E."/>
            <person name="Gardiner A."/>
            <person name="Schultz-Larsen T."/>
            <person name="Kemen A.C."/>
            <person name="Balmuth A.L."/>
            <person name="Robert-Seilaniantz A."/>
            <person name="Bailey K."/>
            <person name="Holub E."/>
            <person name="Studholme D.J."/>
            <person name="Maclean D."/>
            <person name="Jones J.D."/>
        </authorList>
    </citation>
    <scope>NUCLEOTIDE SEQUENCE</scope>
</reference>
<name>F0WFC2_9STRA</name>
<dbReference type="PROSITE" id="PS50994">
    <property type="entry name" value="INTEGRASE"/>
    <property type="match status" value="1"/>
</dbReference>
<dbReference type="PANTHER" id="PTHR42648">
    <property type="entry name" value="TRANSPOSASE, PUTATIVE-RELATED"/>
    <property type="match status" value="1"/>
</dbReference>
<dbReference type="GO" id="GO:0003676">
    <property type="term" value="F:nucleic acid binding"/>
    <property type="evidence" value="ECO:0007669"/>
    <property type="project" value="InterPro"/>
</dbReference>
<gene>
    <name evidence="11" type="primary">AlNc14C81G5312</name>
    <name evidence="11" type="ORF">ALNC14_060470</name>
</gene>
<keyword evidence="8" id="KW-0808">Transferase</keyword>
<evidence type="ECO:0000256" key="5">
    <source>
        <dbReference type="ARBA" id="ARBA00022842"/>
    </source>
</evidence>
<dbReference type="GO" id="GO:0003964">
    <property type="term" value="F:RNA-directed DNA polymerase activity"/>
    <property type="evidence" value="ECO:0007669"/>
    <property type="project" value="UniProtKB-KW"/>
</dbReference>
<evidence type="ECO:0000256" key="3">
    <source>
        <dbReference type="ARBA" id="ARBA00022759"/>
    </source>
</evidence>
<evidence type="ECO:0000256" key="1">
    <source>
        <dbReference type="ARBA" id="ARBA00022722"/>
    </source>
</evidence>
<keyword evidence="6" id="KW-0229">DNA integration</keyword>
<sequence>MKIKPPGGSRFMLSFIDDFSTYVNVNFLKSKSEVTTKFIDYKNETELQCGIKIKGIRMDNGKFQNQKFDAFCRMNGIIHQKTVPHSPQQNRVAERINRTITEKARSMMHYKCNHDKHEQNYDSIRNVIQDETKPALSAYMINGSDDVDMEGQNAVDDLEMDAPMRAIKSEHGFRPEEIASDRGIADVLVFHPSMTRRSPPVMDRRLLSDKTSGSVSAEVARIEPSSTLRIVAERADNNPEIVSYFTIQASIQVRATTKKNHHQNDLDWIAMCR</sequence>
<evidence type="ECO:0000256" key="9">
    <source>
        <dbReference type="ARBA" id="ARBA00023172"/>
    </source>
</evidence>
<keyword evidence="3" id="KW-0255">Endonuclease</keyword>
<dbReference type="GO" id="GO:0016787">
    <property type="term" value="F:hydrolase activity"/>
    <property type="evidence" value="ECO:0007669"/>
    <property type="project" value="UniProtKB-KW"/>
</dbReference>
<proteinExistence type="predicted"/>
<dbReference type="GO" id="GO:0003887">
    <property type="term" value="F:DNA-directed DNA polymerase activity"/>
    <property type="evidence" value="ECO:0007669"/>
    <property type="project" value="UniProtKB-KW"/>
</dbReference>
<accession>F0WFC2</accession>